<reference evidence="1 2" key="1">
    <citation type="submission" date="2024-02" db="EMBL/GenBank/DDBJ databases">
        <authorList>
            <person name="Chen Y."/>
            <person name="Shah S."/>
            <person name="Dougan E. K."/>
            <person name="Thang M."/>
            <person name="Chan C."/>
        </authorList>
    </citation>
    <scope>NUCLEOTIDE SEQUENCE [LARGE SCALE GENOMIC DNA]</scope>
</reference>
<proteinExistence type="predicted"/>
<sequence length="146" mass="16420">MCGQCCNMTRATLQASFSCFATWNSMELHLQPMDVVRQTTTGTTGLLDLTLGLPGEASGWPRLLETTTRLRQTHSRPSQFDMPMTLDDAKASSSALSVPFRQMGMSQYVSSFQACHFHARYQLRMYQTNEQIQFGVGLRNKRISQG</sequence>
<organism evidence="1 2">
    <name type="scientific">Durusdinium trenchii</name>
    <dbReference type="NCBI Taxonomy" id="1381693"/>
    <lineage>
        <taxon>Eukaryota</taxon>
        <taxon>Sar</taxon>
        <taxon>Alveolata</taxon>
        <taxon>Dinophyceae</taxon>
        <taxon>Suessiales</taxon>
        <taxon>Symbiodiniaceae</taxon>
        <taxon>Durusdinium</taxon>
    </lineage>
</organism>
<dbReference type="EMBL" id="CAXAMN010022649">
    <property type="protein sequence ID" value="CAK9071613.1"/>
    <property type="molecule type" value="Genomic_DNA"/>
</dbReference>
<evidence type="ECO:0000313" key="2">
    <source>
        <dbReference type="Proteomes" id="UP001642484"/>
    </source>
</evidence>
<gene>
    <name evidence="1" type="ORF">CCMP2556_LOCUS35203</name>
</gene>
<keyword evidence="2" id="KW-1185">Reference proteome</keyword>
<protein>
    <submittedName>
        <fullName evidence="1">Uncharacterized protein</fullName>
    </submittedName>
</protein>
<evidence type="ECO:0000313" key="1">
    <source>
        <dbReference type="EMBL" id="CAK9071613.1"/>
    </source>
</evidence>
<dbReference type="Proteomes" id="UP001642484">
    <property type="component" value="Unassembled WGS sequence"/>
</dbReference>
<name>A0ABP0P7L8_9DINO</name>
<comment type="caution">
    <text evidence="1">The sequence shown here is derived from an EMBL/GenBank/DDBJ whole genome shotgun (WGS) entry which is preliminary data.</text>
</comment>
<accession>A0ABP0P7L8</accession>